<evidence type="ECO:0000256" key="1">
    <source>
        <dbReference type="SAM" id="Phobius"/>
    </source>
</evidence>
<feature type="transmembrane region" description="Helical" evidence="1">
    <location>
        <begin position="216"/>
        <end position="234"/>
    </location>
</feature>
<dbReference type="InterPro" id="IPR051790">
    <property type="entry name" value="Cytochrome_c-biogenesis_DsbD"/>
</dbReference>
<keyword evidence="1" id="KW-0472">Membrane</keyword>
<feature type="transmembrane region" description="Helical" evidence="1">
    <location>
        <begin position="91"/>
        <end position="113"/>
    </location>
</feature>
<evidence type="ECO:0000313" key="2">
    <source>
        <dbReference type="EMBL" id="TGY38426.1"/>
    </source>
</evidence>
<dbReference type="OrthoDB" id="5244297at2"/>
<comment type="caution">
    <text evidence="2">The sequence shown here is derived from an EMBL/GenBank/DDBJ whole genome shotgun (WGS) entry which is preliminary data.</text>
</comment>
<reference evidence="2 3" key="1">
    <citation type="submission" date="2019-04" db="EMBL/GenBank/DDBJ databases">
        <title>Microbes associate with the intestines of laboratory mice.</title>
        <authorList>
            <person name="Navarre W."/>
            <person name="Wong E."/>
            <person name="Huang K."/>
            <person name="Tropini C."/>
            <person name="Ng K."/>
            <person name="Yu B."/>
        </authorList>
    </citation>
    <scope>NUCLEOTIDE SEQUENCE [LARGE SCALE GENOMIC DNA]</scope>
    <source>
        <strain evidence="2 3">NM46_B2-13</strain>
    </source>
</reference>
<gene>
    <name evidence="2" type="ORF">E5344_04110</name>
</gene>
<keyword evidence="1" id="KW-1133">Transmembrane helix</keyword>
<dbReference type="RefSeq" id="WP_135948795.1">
    <property type="nucleotide sequence ID" value="NZ_SRYO01000002.1"/>
</dbReference>
<proteinExistence type="predicted"/>
<protein>
    <submittedName>
        <fullName evidence="2">Cytochrome C biogenesis protein</fullName>
    </submittedName>
</protein>
<dbReference type="EMBL" id="SRYO01000002">
    <property type="protein sequence ID" value="TGY38426.1"/>
    <property type="molecule type" value="Genomic_DNA"/>
</dbReference>
<name>A0A4S2D9V9_9MICO</name>
<feature type="transmembrane region" description="Helical" evidence="1">
    <location>
        <begin position="266"/>
        <end position="283"/>
    </location>
</feature>
<feature type="transmembrane region" description="Helical" evidence="1">
    <location>
        <begin position="57"/>
        <end position="79"/>
    </location>
</feature>
<dbReference type="PANTHER" id="PTHR31272:SF4">
    <property type="entry name" value="CYTOCHROME C-TYPE BIOGENESIS PROTEIN HI_1454-RELATED"/>
    <property type="match status" value="1"/>
</dbReference>
<feature type="transmembrane region" description="Helical" evidence="1">
    <location>
        <begin position="138"/>
        <end position="161"/>
    </location>
</feature>
<feature type="transmembrane region" description="Helical" evidence="1">
    <location>
        <begin position="173"/>
        <end position="196"/>
    </location>
</feature>
<dbReference type="PANTHER" id="PTHR31272">
    <property type="entry name" value="CYTOCHROME C-TYPE BIOGENESIS PROTEIN HI_1454-RELATED"/>
    <property type="match status" value="1"/>
</dbReference>
<organism evidence="2 3">
    <name type="scientific">Microbacterium laevaniformans</name>
    <dbReference type="NCBI Taxonomy" id="36807"/>
    <lineage>
        <taxon>Bacteria</taxon>
        <taxon>Bacillati</taxon>
        <taxon>Actinomycetota</taxon>
        <taxon>Actinomycetes</taxon>
        <taxon>Micrococcales</taxon>
        <taxon>Microbacteriaceae</taxon>
        <taxon>Microbacterium</taxon>
    </lineage>
</organism>
<accession>A0A4S2D9V9</accession>
<evidence type="ECO:0000313" key="3">
    <source>
        <dbReference type="Proteomes" id="UP000309893"/>
    </source>
</evidence>
<dbReference type="Proteomes" id="UP000309893">
    <property type="component" value="Unassembled WGS sequence"/>
</dbReference>
<keyword evidence="1" id="KW-0812">Transmembrane</keyword>
<sequence length="345" mass="34662">MTGALGLAFVTGMLATVNPCGFAMLPTYLAYFISSGTSDPGGPDTGKGAGPKRPLLAGLWAGVALSGGFALVFVTAGLLMTVGLRSIAFALPWAAALMGAVIVIAGLGMLLGWQLPGTRVNLNRFLRAAGTGSGLKGVFSYGVAYAVAALSCSLALLLAVVAQAVSTGSLLGLLAVFAAYAAGSSVVLILLSLGAAVARDAVARHVRRLLPYINRLGGVALILAGIYLLLYWVPALSGGRAGGLLSPAVTAASAGLSGFITDTWPVITIAAVLAILAVAVVSLRRRSTTRTRSADTNTSLNPELNGRFDGGSAAGHIIADAGTDACCAPAITDPVIDRSQQQGTP</sequence>
<dbReference type="AlphaFoldDB" id="A0A4S2D9V9"/>